<protein>
    <submittedName>
        <fullName evidence="1">Uncharacterized protein</fullName>
    </submittedName>
</protein>
<reference evidence="1" key="2">
    <citation type="journal article" date="2015" name="Data Brief">
        <title>Shoot transcriptome of the giant reed, Arundo donax.</title>
        <authorList>
            <person name="Barrero R.A."/>
            <person name="Guerrero F.D."/>
            <person name="Moolhuijzen P."/>
            <person name="Goolsby J.A."/>
            <person name="Tidwell J."/>
            <person name="Bellgard S.E."/>
            <person name="Bellgard M.I."/>
        </authorList>
    </citation>
    <scope>NUCLEOTIDE SEQUENCE</scope>
    <source>
        <tissue evidence="1">Shoot tissue taken approximately 20 cm above the soil surface</tissue>
    </source>
</reference>
<evidence type="ECO:0000313" key="1">
    <source>
        <dbReference type="EMBL" id="JAE26819.1"/>
    </source>
</evidence>
<proteinExistence type="predicted"/>
<dbReference type="PANTHER" id="PTHR33063:SF16">
    <property type="entry name" value="OS02G0241300 PROTEIN"/>
    <property type="match status" value="1"/>
</dbReference>
<dbReference type="EMBL" id="GBRH01171077">
    <property type="protein sequence ID" value="JAE26819.1"/>
    <property type="molecule type" value="Transcribed_RNA"/>
</dbReference>
<dbReference type="AlphaFoldDB" id="A0A0A9GTF9"/>
<name>A0A0A9GTF9_ARUDO</name>
<accession>A0A0A9GTF9</accession>
<organism evidence="1">
    <name type="scientific">Arundo donax</name>
    <name type="common">Giant reed</name>
    <name type="synonym">Donax arundinaceus</name>
    <dbReference type="NCBI Taxonomy" id="35708"/>
    <lineage>
        <taxon>Eukaryota</taxon>
        <taxon>Viridiplantae</taxon>
        <taxon>Streptophyta</taxon>
        <taxon>Embryophyta</taxon>
        <taxon>Tracheophyta</taxon>
        <taxon>Spermatophyta</taxon>
        <taxon>Magnoliopsida</taxon>
        <taxon>Liliopsida</taxon>
        <taxon>Poales</taxon>
        <taxon>Poaceae</taxon>
        <taxon>PACMAD clade</taxon>
        <taxon>Arundinoideae</taxon>
        <taxon>Arundineae</taxon>
        <taxon>Arundo</taxon>
    </lineage>
</organism>
<dbReference type="PANTHER" id="PTHR33063">
    <property type="entry name" value="OS02G0583500 PROTEIN"/>
    <property type="match status" value="1"/>
</dbReference>
<reference evidence="1" key="1">
    <citation type="submission" date="2014-09" db="EMBL/GenBank/DDBJ databases">
        <authorList>
            <person name="Magalhaes I.L.F."/>
            <person name="Oliveira U."/>
            <person name="Santos F.R."/>
            <person name="Vidigal T.H.D.A."/>
            <person name="Brescovit A.D."/>
            <person name="Santos A.J."/>
        </authorList>
    </citation>
    <scope>NUCLEOTIDE SEQUENCE</scope>
    <source>
        <tissue evidence="1">Shoot tissue taken approximately 20 cm above the soil surface</tissue>
    </source>
</reference>
<sequence>MGRELDRISRGLSTKIAIQIFGGKRRTEAPMQSTRLALDGGIILRQHIPIFIHWKQYKKNDSEITNYIGKIAISQYLFDLFNQSSLCPLHSQILMFMLLTGANSP</sequence>